<dbReference type="EMBL" id="LT594629">
    <property type="protein sequence ID" value="SCN12144.1"/>
    <property type="molecule type" value="Genomic_DNA"/>
</dbReference>
<protein>
    <recommendedName>
        <fullName evidence="3">PIH1 domain-containing protein</fullName>
    </recommendedName>
</protein>
<name>A0A1D3PAQ1_PLAMA</name>
<dbReference type="VEuPathDB" id="PlasmoDB:PmUG01_08026900"/>
<evidence type="ECO:0008006" key="3">
    <source>
        <dbReference type="Google" id="ProtNLM"/>
    </source>
</evidence>
<gene>
    <name evidence="1" type="primary">PmUG01_08026900</name>
    <name evidence="1" type="ORF">PMUG01_08026900</name>
</gene>
<reference evidence="1 2" key="1">
    <citation type="submission" date="2016-06" db="EMBL/GenBank/DDBJ databases">
        <authorList>
            <consortium name="Pathogen Informatics"/>
        </authorList>
    </citation>
    <scope>NUCLEOTIDE SEQUENCE [LARGE SCALE GENOMIC DNA]</scope>
</reference>
<dbReference type="Proteomes" id="UP000219813">
    <property type="component" value="Chromosome 8"/>
</dbReference>
<dbReference type="KEGG" id="pmal:PMUG01_08026900"/>
<sequence>MDLKKAECIWDALNDLHKNDKNAYEKFMKKHMNKLNQTKPIKPKFCFCVVTDVERVSIKTKTNEYKEKICDYFINIYYTNKIKAPVLPDDFMKNINNINFENIFISTCKIKGESSKDMYAEAVIHSIIYKNMNDVLFKNIIITRILEIINNSEKTLSNDININTNSFKFIELQYIPQTTHYLNPHCADYNISQENQPTVDETDIKFYNILNEKQSKINNTTEDEKKEIKIFDSSNNILNDMQSVKTIKQSKGNESHKINIPKQVKSYHYSIIDRFLHIILTFNNISYDDLEIIKKDNNIDICVSNSSNDCMSLNFKESLSDNVTAYFNEKLLKLTISVELLY</sequence>
<organism evidence="1 2">
    <name type="scientific">Plasmodium malariae</name>
    <dbReference type="NCBI Taxonomy" id="5858"/>
    <lineage>
        <taxon>Eukaryota</taxon>
        <taxon>Sar</taxon>
        <taxon>Alveolata</taxon>
        <taxon>Apicomplexa</taxon>
        <taxon>Aconoidasida</taxon>
        <taxon>Haemosporida</taxon>
        <taxon>Plasmodiidae</taxon>
        <taxon>Plasmodium</taxon>
        <taxon>Plasmodium (Plasmodium)</taxon>
    </lineage>
</organism>
<dbReference type="RefSeq" id="XP_028861115.1">
    <property type="nucleotide sequence ID" value="XM_029004425.1"/>
</dbReference>
<dbReference type="GeneID" id="39868251"/>
<accession>A0A1D3PAQ1</accession>
<keyword evidence="2" id="KW-1185">Reference proteome</keyword>
<dbReference type="OrthoDB" id="375489at2759"/>
<evidence type="ECO:0000313" key="2">
    <source>
        <dbReference type="Proteomes" id="UP000219813"/>
    </source>
</evidence>
<evidence type="ECO:0000313" key="1">
    <source>
        <dbReference type="EMBL" id="SCN12144.1"/>
    </source>
</evidence>
<dbReference type="OMA" id="IKPKFCF"/>
<dbReference type="AlphaFoldDB" id="A0A1D3PAQ1"/>
<proteinExistence type="predicted"/>